<name>A0A377JMV4_9HELI</name>
<evidence type="ECO:0000256" key="8">
    <source>
        <dbReference type="ARBA" id="ARBA00022989"/>
    </source>
</evidence>
<keyword evidence="8 10" id="KW-1133">Transmembrane helix</keyword>
<evidence type="ECO:0000256" key="9">
    <source>
        <dbReference type="ARBA" id="ARBA00023136"/>
    </source>
</evidence>
<proteinExistence type="inferred from homology"/>
<evidence type="ECO:0000313" key="11">
    <source>
        <dbReference type="EMBL" id="STP09119.1"/>
    </source>
</evidence>
<feature type="transmembrane region" description="Helical" evidence="10">
    <location>
        <begin position="20"/>
        <end position="43"/>
    </location>
</feature>
<keyword evidence="11" id="KW-0966">Cell projection</keyword>
<evidence type="ECO:0000256" key="2">
    <source>
        <dbReference type="ARBA" id="ARBA00004162"/>
    </source>
</evidence>
<dbReference type="GO" id="GO:0006935">
    <property type="term" value="P:chemotaxis"/>
    <property type="evidence" value="ECO:0007669"/>
    <property type="project" value="UniProtKB-KW"/>
</dbReference>
<evidence type="ECO:0000256" key="3">
    <source>
        <dbReference type="ARBA" id="ARBA00008281"/>
    </source>
</evidence>
<comment type="similarity">
    <text evidence="3 10">Belongs to the FliL family.</text>
</comment>
<evidence type="ECO:0000256" key="7">
    <source>
        <dbReference type="ARBA" id="ARBA00022779"/>
    </source>
</evidence>
<evidence type="ECO:0000256" key="10">
    <source>
        <dbReference type="RuleBase" id="RU364125"/>
    </source>
</evidence>
<evidence type="ECO:0000256" key="1">
    <source>
        <dbReference type="ARBA" id="ARBA00002254"/>
    </source>
</evidence>
<dbReference type="NCBIfam" id="NF006283">
    <property type="entry name" value="PRK08455.1"/>
    <property type="match status" value="1"/>
</dbReference>
<keyword evidence="6 10" id="KW-0812">Transmembrane</keyword>
<comment type="function">
    <text evidence="1 10">Controls the rotational direction of flagella during chemotaxis.</text>
</comment>
<dbReference type="PANTHER" id="PTHR35091:SF2">
    <property type="entry name" value="FLAGELLAR PROTEIN FLIL"/>
    <property type="match status" value="1"/>
</dbReference>
<gene>
    <name evidence="11" type="primary">fliL</name>
    <name evidence="11" type="ORF">NCTC12221_00549</name>
</gene>
<evidence type="ECO:0000256" key="4">
    <source>
        <dbReference type="ARBA" id="ARBA00022475"/>
    </source>
</evidence>
<keyword evidence="4 10" id="KW-1003">Cell membrane</keyword>
<organism evidence="11 12">
    <name type="scientific">Helicobacter cinaedi</name>
    <dbReference type="NCBI Taxonomy" id="213"/>
    <lineage>
        <taxon>Bacteria</taxon>
        <taxon>Pseudomonadati</taxon>
        <taxon>Campylobacterota</taxon>
        <taxon>Epsilonproteobacteria</taxon>
        <taxon>Campylobacterales</taxon>
        <taxon>Helicobacteraceae</taxon>
        <taxon>Helicobacter</taxon>
    </lineage>
</organism>
<dbReference type="InterPro" id="IPR005503">
    <property type="entry name" value="FliL"/>
</dbReference>
<accession>A0A377JMV4</accession>
<dbReference type="AlphaFoldDB" id="A0A377JMV4"/>
<keyword evidence="11" id="KW-0969">Cilium</keyword>
<sequence>MAEEEKAAPQSGGEKKSKAILFVVIGIVVVLLILVGIVVFMLMGGDDEGEKKQENTPQVETQATAQPSQKAAQIIVGNTISVRSVDKLQPGLIYPAEGPIPFTVNLMTQTGKRYLKTSMQFELDKDEAKAMATKAELDNKMPMIKDVVNEILSSKSIEDVATTKGKSRVKDEIVKRINEFLMDGKVFDVFFVEFVVS</sequence>
<dbReference type="GO" id="GO:0009425">
    <property type="term" value="C:bacterial-type flagellum basal body"/>
    <property type="evidence" value="ECO:0007669"/>
    <property type="project" value="InterPro"/>
</dbReference>
<keyword evidence="7 10" id="KW-0283">Flagellar rotation</keyword>
<evidence type="ECO:0000256" key="6">
    <source>
        <dbReference type="ARBA" id="ARBA00022692"/>
    </source>
</evidence>
<evidence type="ECO:0000256" key="5">
    <source>
        <dbReference type="ARBA" id="ARBA00022500"/>
    </source>
</evidence>
<dbReference type="Pfam" id="PF03748">
    <property type="entry name" value="FliL"/>
    <property type="match status" value="1"/>
</dbReference>
<keyword evidence="11" id="KW-0282">Flagellum</keyword>
<dbReference type="GO" id="GO:0071978">
    <property type="term" value="P:bacterial-type flagellum-dependent swarming motility"/>
    <property type="evidence" value="ECO:0007669"/>
    <property type="project" value="TreeGrafter"/>
</dbReference>
<dbReference type="RefSeq" id="WP_115025880.1">
    <property type="nucleotide sequence ID" value="NZ_UGHZ01000001.1"/>
</dbReference>
<comment type="subcellular location">
    <subcellularLocation>
        <location evidence="2">Cell membrane</location>
        <topology evidence="2">Single-pass membrane protein</topology>
    </subcellularLocation>
</comment>
<dbReference type="EMBL" id="UGHZ01000001">
    <property type="protein sequence ID" value="STP09119.1"/>
    <property type="molecule type" value="Genomic_DNA"/>
</dbReference>
<dbReference type="PANTHER" id="PTHR35091">
    <property type="entry name" value="FLAGELLAR PROTEIN FLIL"/>
    <property type="match status" value="1"/>
</dbReference>
<dbReference type="Proteomes" id="UP000255335">
    <property type="component" value="Unassembled WGS sequence"/>
</dbReference>
<evidence type="ECO:0000313" key="12">
    <source>
        <dbReference type="Proteomes" id="UP000255335"/>
    </source>
</evidence>
<reference evidence="11 12" key="1">
    <citation type="submission" date="2018-06" db="EMBL/GenBank/DDBJ databases">
        <authorList>
            <consortium name="Pathogen Informatics"/>
            <person name="Doyle S."/>
        </authorList>
    </citation>
    <scope>NUCLEOTIDE SEQUENCE [LARGE SCALE GENOMIC DNA]</scope>
    <source>
        <strain evidence="11 12">NCTC12221</strain>
    </source>
</reference>
<dbReference type="GO" id="GO:0005886">
    <property type="term" value="C:plasma membrane"/>
    <property type="evidence" value="ECO:0007669"/>
    <property type="project" value="UniProtKB-SubCell"/>
</dbReference>
<protein>
    <recommendedName>
        <fullName evidence="10">Flagellar protein FliL</fullName>
    </recommendedName>
</protein>
<keyword evidence="9 10" id="KW-0472">Membrane</keyword>
<keyword evidence="5 10" id="KW-0145">Chemotaxis</keyword>